<dbReference type="RefSeq" id="WP_217858347.1">
    <property type="nucleotide sequence ID" value="NZ_JAHSTV010000013.1"/>
</dbReference>
<evidence type="ECO:0000313" key="2">
    <source>
        <dbReference type="Proteomes" id="UP000886900"/>
    </source>
</evidence>
<sequence>MPVADDYQASPIEMKIALVLAFNDACDILIHNYHQGRTKLLASDPESYESLSLARTALSYLRSYTPTAYRFVNKITKTIYLENISSLEGYSGFSDYNRAGSFRLANFNSLRSQAAAGAAILHEAIHQYLFLLENQFGYFIREETMAESYVLVSPWTGNKIYQMNVCHAAAVWFGLLNYWLQLKTKDDIDSNFRLCADQASKIKAAFESSKYQALLSHFQSKNELKATKILSHLQCLTRQLNEN</sequence>
<comment type="caution">
    <text evidence="1">The sequence shown here is derived from an EMBL/GenBank/DDBJ whole genome shotgun (WGS) entry which is preliminary data.</text>
</comment>
<keyword evidence="2" id="KW-1185">Reference proteome</keyword>
<evidence type="ECO:0000313" key="1">
    <source>
        <dbReference type="EMBL" id="MBV4466640.1"/>
    </source>
</evidence>
<dbReference type="EMBL" id="JAHSTV010000013">
    <property type="protein sequence ID" value="MBV4466640.1"/>
    <property type="molecule type" value="Genomic_DNA"/>
</dbReference>
<gene>
    <name evidence="1" type="ORF">KVG95_25330</name>
</gene>
<protein>
    <recommendedName>
        <fullName evidence="3">DUF1570 domain-containing protein</fullName>
    </recommendedName>
</protein>
<name>A0ABS6Q1P6_9PSED</name>
<reference evidence="1" key="1">
    <citation type="submission" date="2021-06" db="EMBL/GenBank/DDBJ databases">
        <title>Updating the genus Pseudomonas: Description of 43 new species and partition of the Pseudomonas putida group.</title>
        <authorList>
            <person name="Girard L."/>
            <person name="Lood C."/>
            <person name="Vandamme P."/>
            <person name="Rokni-Zadeh H."/>
            <person name="Van Noort V."/>
            <person name="Hofte M."/>
            <person name="Lavigne R."/>
            <person name="De Mot R."/>
        </authorList>
    </citation>
    <scope>NUCLEOTIDE SEQUENCE</scope>
    <source>
        <strain evidence="1">SWRI79</strain>
    </source>
</reference>
<accession>A0ABS6Q1P6</accession>
<organism evidence="1 2">
    <name type="scientific">Pseudomonas farris</name>
    <dbReference type="NCBI Taxonomy" id="2841207"/>
    <lineage>
        <taxon>Bacteria</taxon>
        <taxon>Pseudomonadati</taxon>
        <taxon>Pseudomonadota</taxon>
        <taxon>Gammaproteobacteria</taxon>
        <taxon>Pseudomonadales</taxon>
        <taxon>Pseudomonadaceae</taxon>
        <taxon>Pseudomonas</taxon>
    </lineage>
</organism>
<proteinExistence type="predicted"/>
<evidence type="ECO:0008006" key="3">
    <source>
        <dbReference type="Google" id="ProtNLM"/>
    </source>
</evidence>
<dbReference type="Proteomes" id="UP000886900">
    <property type="component" value="Unassembled WGS sequence"/>
</dbReference>